<dbReference type="GO" id="GO:0008137">
    <property type="term" value="F:NADH dehydrogenase (ubiquinone) activity"/>
    <property type="evidence" value="ECO:0007669"/>
    <property type="project" value="UniProtKB-UniRule"/>
</dbReference>
<dbReference type="PANTHER" id="PTHR33269">
    <property type="entry name" value="NADH-UBIQUINONE OXIDOREDUCTASE CHAIN 6"/>
    <property type="match status" value="1"/>
</dbReference>
<dbReference type="Proteomes" id="UP000215896">
    <property type="component" value="Unassembled WGS sequence"/>
</dbReference>
<comment type="similarity">
    <text evidence="1">Belongs to the complex I subunit 6 family.</text>
</comment>
<evidence type="ECO:0000256" key="1">
    <source>
        <dbReference type="RuleBase" id="RU004429"/>
    </source>
</evidence>
<comment type="catalytic activity">
    <reaction evidence="1">
        <text>a quinone + NADH + 5 H(+)(in) = a quinol + NAD(+) + 4 H(+)(out)</text>
        <dbReference type="Rhea" id="RHEA:57888"/>
        <dbReference type="ChEBI" id="CHEBI:15378"/>
        <dbReference type="ChEBI" id="CHEBI:24646"/>
        <dbReference type="ChEBI" id="CHEBI:57540"/>
        <dbReference type="ChEBI" id="CHEBI:57945"/>
        <dbReference type="ChEBI" id="CHEBI:132124"/>
    </reaction>
</comment>
<keyword evidence="3" id="KW-0830">Ubiquinone</keyword>
<dbReference type="InterPro" id="IPR042106">
    <property type="entry name" value="Nuo/plastoQ_OxRdtase_6_NuoJ"/>
</dbReference>
<protein>
    <recommendedName>
        <fullName evidence="1">NADH-quinone oxidoreductase subunit J</fullName>
        <ecNumber evidence="1">7.1.1.-</ecNumber>
    </recommendedName>
</protein>
<feature type="region of interest" description="Disordered" evidence="2">
    <location>
        <begin position="178"/>
        <end position="209"/>
    </location>
</feature>
<dbReference type="AlphaFoldDB" id="A0A255GN32"/>
<evidence type="ECO:0000256" key="2">
    <source>
        <dbReference type="SAM" id="MobiDB-lite"/>
    </source>
</evidence>
<dbReference type="Pfam" id="PF00499">
    <property type="entry name" value="Oxidored_q3"/>
    <property type="match status" value="1"/>
</dbReference>
<reference evidence="3 4" key="1">
    <citation type="submission" date="2017-07" db="EMBL/GenBank/DDBJ databases">
        <title>Draft whole genome sequences of clinical Proprionibacteriaceae strains.</title>
        <authorList>
            <person name="Bernier A.-M."/>
            <person name="Bernard K."/>
            <person name="Domingo M.-C."/>
        </authorList>
    </citation>
    <scope>NUCLEOTIDE SEQUENCE [LARGE SCALE GENOMIC DNA]</scope>
    <source>
        <strain evidence="3 4">NML 030167</strain>
    </source>
</reference>
<keyword evidence="1" id="KW-1003">Cell membrane</keyword>
<accession>A0A4R6LT68</accession>
<proteinExistence type="inferred from homology"/>
<feature type="transmembrane region" description="Helical" evidence="1">
    <location>
        <begin position="61"/>
        <end position="81"/>
    </location>
</feature>
<keyword evidence="1" id="KW-0472">Membrane</keyword>
<accession>A0A255GN32</accession>
<dbReference type="OrthoDB" id="13239at2"/>
<keyword evidence="1" id="KW-0520">NAD</keyword>
<dbReference type="EMBL" id="NMVO01000007">
    <property type="protein sequence ID" value="OYO15966.1"/>
    <property type="molecule type" value="Genomic_DNA"/>
</dbReference>
<dbReference type="GO" id="GO:0048038">
    <property type="term" value="F:quinone binding"/>
    <property type="evidence" value="ECO:0007669"/>
    <property type="project" value="UniProtKB-UniRule"/>
</dbReference>
<feature type="compositionally biased region" description="Low complexity" evidence="2">
    <location>
        <begin position="288"/>
        <end position="309"/>
    </location>
</feature>
<keyword evidence="1" id="KW-0874">Quinone</keyword>
<feature type="transmembrane region" description="Helical" evidence="1">
    <location>
        <begin position="101"/>
        <end position="123"/>
    </location>
</feature>
<feature type="region of interest" description="Disordered" evidence="2">
    <location>
        <begin position="260"/>
        <end position="336"/>
    </location>
</feature>
<sequence length="336" mass="34877">MIALEVSAAAQSVAFWLLAPVMVLGALGMVLARKPVHSALCLATVMVSLAVQYAAQDAPFLFAVQIIVYTGAILMLFLFVLMLVGVDTSDSLVETLRGQRLAAILAALGVGILLILAVGNAVIGNPVGLAAAEPQGNVPALADLLFRRYVLIFEATSALLITAALGAMVLAHREQIGKKSTQKQRASDRMRRYAETGEHPGPLPTPGVYARHNAVDIPALLPDGSADPKSVPKTMLARGTVVDGPRLAGATRATVAALNGQRLDEGGVPPALSAGEAEQEQAGHPAIEQSGQPGQPEQSGQPEQPGTGPVRRPLSARPRRTDNSANPSVGDEGKDA</sequence>
<feature type="compositionally biased region" description="Basic and acidic residues" evidence="2">
    <location>
        <begin position="185"/>
        <end position="198"/>
    </location>
</feature>
<dbReference type="PANTHER" id="PTHR33269:SF19">
    <property type="entry name" value="NADH-QUINONE OXIDOREDUCTASE SUBUNIT J"/>
    <property type="match status" value="1"/>
</dbReference>
<dbReference type="NCBIfam" id="NF005165">
    <property type="entry name" value="PRK06638.1-5"/>
    <property type="match status" value="1"/>
</dbReference>
<keyword evidence="1" id="KW-0812">Transmembrane</keyword>
<dbReference type="GO" id="GO:0005886">
    <property type="term" value="C:plasma membrane"/>
    <property type="evidence" value="ECO:0007669"/>
    <property type="project" value="UniProtKB-SubCell"/>
</dbReference>
<keyword evidence="1" id="KW-1133">Transmembrane helix</keyword>
<comment type="subcellular location">
    <subcellularLocation>
        <location evidence="1">Cell membrane</location>
        <topology evidence="1">Multi-pass membrane protein</topology>
    </subcellularLocation>
</comment>
<keyword evidence="4" id="KW-1185">Reference proteome</keyword>
<evidence type="ECO:0000313" key="3">
    <source>
        <dbReference type="EMBL" id="OYO15966.1"/>
    </source>
</evidence>
<evidence type="ECO:0000313" key="4">
    <source>
        <dbReference type="Proteomes" id="UP000215896"/>
    </source>
</evidence>
<dbReference type="Gene3D" id="1.20.120.1200">
    <property type="entry name" value="NADH-ubiquinone/plastoquinone oxidoreductase chain 6, subunit NuoJ"/>
    <property type="match status" value="1"/>
</dbReference>
<comment type="caution">
    <text evidence="3">The sequence shown here is derived from an EMBL/GenBank/DDBJ whole genome shotgun (WGS) entry which is preliminary data.</text>
</comment>
<feature type="transmembrane region" description="Helical" evidence="1">
    <location>
        <begin position="13"/>
        <end position="32"/>
    </location>
</feature>
<feature type="transmembrane region" description="Helical" evidence="1">
    <location>
        <begin position="39"/>
        <end position="55"/>
    </location>
</feature>
<name>A0A255GN32_9ACTN</name>
<dbReference type="EC" id="7.1.1.-" evidence="1"/>
<feature type="transmembrane region" description="Helical" evidence="1">
    <location>
        <begin position="149"/>
        <end position="171"/>
    </location>
</feature>
<organism evidence="3 4">
    <name type="scientific">Enemella evansiae</name>
    <dbReference type="NCBI Taxonomy" id="2016499"/>
    <lineage>
        <taxon>Bacteria</taxon>
        <taxon>Bacillati</taxon>
        <taxon>Actinomycetota</taxon>
        <taxon>Actinomycetes</taxon>
        <taxon>Propionibacteriales</taxon>
        <taxon>Propionibacteriaceae</taxon>
        <taxon>Enemella</taxon>
    </lineage>
</organism>
<comment type="function">
    <text evidence="1">NDH-1 shuttles electrons from NADH, via FMN and iron-sulfur (Fe-S) centers, to quinones in the respiratory chain. Couples the redox reaction to proton translocation (for every two electrons transferred, four hydrogen ions are translocated across the cytoplasmic membrane), and thus conserves the redox energy in a proton gradient.</text>
</comment>
<gene>
    <name evidence="3" type="ORF">CGZ94_06035</name>
</gene>
<dbReference type="InterPro" id="IPR001457">
    <property type="entry name" value="NADH_UbQ/plastoQ_OxRdtase_su6"/>
</dbReference>